<evidence type="ECO:0000313" key="2">
    <source>
        <dbReference type="Proteomes" id="UP001150941"/>
    </source>
</evidence>
<proteinExistence type="predicted"/>
<gene>
    <name evidence="1" type="ORF">N7468_003415</name>
</gene>
<dbReference type="GeneID" id="83200015"/>
<dbReference type="OrthoDB" id="4510378at2759"/>
<name>A0A9W9P727_9EURO</name>
<dbReference type="EMBL" id="JAPQKS010000003">
    <property type="protein sequence ID" value="KAJ5238796.1"/>
    <property type="molecule type" value="Genomic_DNA"/>
</dbReference>
<dbReference type="Proteomes" id="UP001150941">
    <property type="component" value="Unassembled WGS sequence"/>
</dbReference>
<sequence>MPKKTPIWIKRAIKRAETAELQLKLMLCDMWLYTRDKYLSEKELQELDTKLFVIDFATGATSDQFHNYFMPQEAKIPKLKNIFKQDDPGTVSFTVGRYSIKIGWKSPRKGCDIRKIADQAHDRLFSRQLADRFQVIRAVQMNRLHQSHIQVWMTSSGLAKDKTPTVAELLVLVSWMVEGFYQQKTGQADRVAPKESPNLVFPTLVISFHPRDHARILYGYYAEGLKLGISELVDFDTSDYLAKMERLLRWAFPTTNSFTTKPVPLPTIAENEENILQVERKAQSGDSKRHFCRGFARFGKYQFGARSKDMVRSVSTMLSGLE</sequence>
<dbReference type="RefSeq" id="XP_058331715.1">
    <property type="nucleotide sequence ID" value="XM_058472712.1"/>
</dbReference>
<protein>
    <submittedName>
        <fullName evidence="1">Uncharacterized protein</fullName>
    </submittedName>
</protein>
<reference evidence="1" key="1">
    <citation type="submission" date="2022-11" db="EMBL/GenBank/DDBJ databases">
        <authorList>
            <person name="Petersen C."/>
        </authorList>
    </citation>
    <scope>NUCLEOTIDE SEQUENCE</scope>
    <source>
        <strain evidence="1">IBT 19713</strain>
    </source>
</reference>
<accession>A0A9W9P727</accession>
<comment type="caution">
    <text evidence="1">The sequence shown here is derived from an EMBL/GenBank/DDBJ whole genome shotgun (WGS) entry which is preliminary data.</text>
</comment>
<keyword evidence="2" id="KW-1185">Reference proteome</keyword>
<dbReference type="AlphaFoldDB" id="A0A9W9P727"/>
<organism evidence="1 2">
    <name type="scientific">Penicillium chermesinum</name>
    <dbReference type="NCBI Taxonomy" id="63820"/>
    <lineage>
        <taxon>Eukaryota</taxon>
        <taxon>Fungi</taxon>
        <taxon>Dikarya</taxon>
        <taxon>Ascomycota</taxon>
        <taxon>Pezizomycotina</taxon>
        <taxon>Eurotiomycetes</taxon>
        <taxon>Eurotiomycetidae</taxon>
        <taxon>Eurotiales</taxon>
        <taxon>Aspergillaceae</taxon>
        <taxon>Penicillium</taxon>
    </lineage>
</organism>
<reference evidence="1" key="2">
    <citation type="journal article" date="2023" name="IMA Fungus">
        <title>Comparative genomic study of the Penicillium genus elucidates a diverse pangenome and 15 lateral gene transfer events.</title>
        <authorList>
            <person name="Petersen C."/>
            <person name="Sorensen T."/>
            <person name="Nielsen M.R."/>
            <person name="Sondergaard T.E."/>
            <person name="Sorensen J.L."/>
            <person name="Fitzpatrick D.A."/>
            <person name="Frisvad J.C."/>
            <person name="Nielsen K.L."/>
        </authorList>
    </citation>
    <scope>NUCLEOTIDE SEQUENCE</scope>
    <source>
        <strain evidence="1">IBT 19713</strain>
    </source>
</reference>
<evidence type="ECO:0000313" key="1">
    <source>
        <dbReference type="EMBL" id="KAJ5238796.1"/>
    </source>
</evidence>